<evidence type="ECO:0000313" key="2">
    <source>
        <dbReference type="Proteomes" id="UP001311915"/>
    </source>
</evidence>
<organism evidence="1 2">
    <name type="scientific">Solanum pinnatisectum</name>
    <name type="common">tansyleaf nightshade</name>
    <dbReference type="NCBI Taxonomy" id="50273"/>
    <lineage>
        <taxon>Eukaryota</taxon>
        <taxon>Viridiplantae</taxon>
        <taxon>Streptophyta</taxon>
        <taxon>Embryophyta</taxon>
        <taxon>Tracheophyta</taxon>
        <taxon>Spermatophyta</taxon>
        <taxon>Magnoliopsida</taxon>
        <taxon>eudicotyledons</taxon>
        <taxon>Gunneridae</taxon>
        <taxon>Pentapetalae</taxon>
        <taxon>asterids</taxon>
        <taxon>lamiids</taxon>
        <taxon>Solanales</taxon>
        <taxon>Solanaceae</taxon>
        <taxon>Solanoideae</taxon>
        <taxon>Solaneae</taxon>
        <taxon>Solanum</taxon>
    </lineage>
</organism>
<protein>
    <submittedName>
        <fullName evidence="1">Uncharacterized protein</fullName>
    </submittedName>
</protein>
<dbReference type="EMBL" id="JAWPEI010000001">
    <property type="protein sequence ID" value="KAK4736667.1"/>
    <property type="molecule type" value="Genomic_DNA"/>
</dbReference>
<dbReference type="AlphaFoldDB" id="A0AAV9MH26"/>
<accession>A0AAV9MH26</accession>
<proteinExistence type="predicted"/>
<sequence length="155" mass="17645">MEPLAFLNGAFHWVGFSGDHCIVSFSSSSDNMVFEEISLPEPPTFRIYRLGMNSDYGVSVLGGMLCFYCTHYQWQMDGTFNFTLKETRFHSIVPKYRFADGEFLLCCKLDGHSVFRTSKGPFGLWPQIGIHQDSVVYTESLISPKSLLQRLINHA</sequence>
<gene>
    <name evidence="1" type="ORF">R3W88_000364</name>
</gene>
<comment type="caution">
    <text evidence="1">The sequence shown here is derived from an EMBL/GenBank/DDBJ whole genome shotgun (WGS) entry which is preliminary data.</text>
</comment>
<evidence type="ECO:0000313" key="1">
    <source>
        <dbReference type="EMBL" id="KAK4736667.1"/>
    </source>
</evidence>
<name>A0AAV9MH26_9SOLN</name>
<dbReference type="Proteomes" id="UP001311915">
    <property type="component" value="Unassembled WGS sequence"/>
</dbReference>
<reference evidence="1 2" key="1">
    <citation type="submission" date="2023-10" db="EMBL/GenBank/DDBJ databases">
        <title>Genome-Wide Identification Analysis in wild type Solanum Pinnatisectum Reveals Some Genes Defensing Phytophthora Infestans.</title>
        <authorList>
            <person name="Sun C."/>
        </authorList>
    </citation>
    <scope>NUCLEOTIDE SEQUENCE [LARGE SCALE GENOMIC DNA]</scope>
    <source>
        <strain evidence="1">LQN</strain>
        <tissue evidence="1">Leaf</tissue>
    </source>
</reference>
<keyword evidence="2" id="KW-1185">Reference proteome</keyword>